<dbReference type="Pfam" id="PF23317">
    <property type="entry name" value="YVC1_C"/>
    <property type="match status" value="1"/>
</dbReference>
<keyword evidence="5" id="KW-1185">Reference proteome</keyword>
<organism evidence="4 5">
    <name type="scientific">Discina gigas</name>
    <dbReference type="NCBI Taxonomy" id="1032678"/>
    <lineage>
        <taxon>Eukaryota</taxon>
        <taxon>Fungi</taxon>
        <taxon>Dikarya</taxon>
        <taxon>Ascomycota</taxon>
        <taxon>Pezizomycotina</taxon>
        <taxon>Pezizomycetes</taxon>
        <taxon>Pezizales</taxon>
        <taxon>Discinaceae</taxon>
        <taxon>Discina</taxon>
    </lineage>
</organism>
<evidence type="ECO:0000313" key="4">
    <source>
        <dbReference type="EMBL" id="KAL0638570.1"/>
    </source>
</evidence>
<dbReference type="PANTHER" id="PTHR35859:SF4">
    <property type="entry name" value="MEMBRANE CHANNEL PROTEIN, PUTATIVE (AFU_ORTHOLOGUE AFUA_6G11300)-RELATED"/>
    <property type="match status" value="1"/>
</dbReference>
<protein>
    <recommendedName>
        <fullName evidence="3">Calcium channel YVC1-like C-terminal transmembrane domain-containing protein</fullName>
    </recommendedName>
</protein>
<dbReference type="Proteomes" id="UP001447188">
    <property type="component" value="Unassembled WGS sequence"/>
</dbReference>
<feature type="region of interest" description="Disordered" evidence="1">
    <location>
        <begin position="404"/>
        <end position="431"/>
    </location>
</feature>
<sequence>MAVDMAALLVLILISCSGFFVAFTLAFARESYSAKDVSYTLFQILMGFTPAAWEVWEKYNSLGRVLLTAFLIICHFLIATILITVLTNSFAAVAANSQEEHQFLAAVNTLSLVKSDGLFSYTVPLNLLAWILHPLRFFVHFRQFIKLNRSAIKTTHFPILAIIFLYERTTLRSSIFDRANTFSKETIPALIPDRFSASSRRFRGRSVASSWHQEAVLDKVSRNPSYGSPTTRASKTDAQAVGTGGVVDSWMKGVPPTGSLTTDIEGGSAIQSHVITSEGQGRGHCGMIESVRSKRGLHAKRFMDVPQSIVFSPEGFAEGTECRRPLGEDVVLAALMAEGDADSEENSADEEEEIKLSIIPSPQKAPTLPRPGSPEPTKAGYPGKHRTKTSTTILYPQPMIKSSRGELGVKKSPTPVARKASHGTGENLFGMKTSRASGSQIAARHRPINFPLRKRLRFTPSPDSSSLMDNREERERGLKTRDLINQDIAMATDGGNDMLGKLVLARISVLEEGMTEIKDILKKVKNLSGKSKEKERG</sequence>
<evidence type="ECO:0000313" key="5">
    <source>
        <dbReference type="Proteomes" id="UP001447188"/>
    </source>
</evidence>
<keyword evidence="2" id="KW-0472">Membrane</keyword>
<name>A0ABR3GRM9_9PEZI</name>
<dbReference type="EMBL" id="JBBBZM010000021">
    <property type="protein sequence ID" value="KAL0638570.1"/>
    <property type="molecule type" value="Genomic_DNA"/>
</dbReference>
<keyword evidence="2" id="KW-1133">Transmembrane helix</keyword>
<reference evidence="4 5" key="1">
    <citation type="submission" date="2024-02" db="EMBL/GenBank/DDBJ databases">
        <title>Discinaceae phylogenomics.</title>
        <authorList>
            <person name="Dirks A.C."/>
            <person name="James T.Y."/>
        </authorList>
    </citation>
    <scope>NUCLEOTIDE SEQUENCE [LARGE SCALE GENOMIC DNA]</scope>
    <source>
        <strain evidence="4 5">ACD0624</strain>
    </source>
</reference>
<feature type="compositionally biased region" description="Acidic residues" evidence="1">
    <location>
        <begin position="339"/>
        <end position="353"/>
    </location>
</feature>
<feature type="transmembrane region" description="Helical" evidence="2">
    <location>
        <begin position="65"/>
        <end position="86"/>
    </location>
</feature>
<evidence type="ECO:0000259" key="3">
    <source>
        <dbReference type="Pfam" id="PF23317"/>
    </source>
</evidence>
<feature type="transmembrane region" description="Helical" evidence="2">
    <location>
        <begin position="118"/>
        <end position="139"/>
    </location>
</feature>
<feature type="region of interest" description="Disordered" evidence="1">
    <location>
        <begin position="339"/>
        <end position="388"/>
    </location>
</feature>
<feature type="region of interest" description="Disordered" evidence="1">
    <location>
        <begin position="457"/>
        <end position="476"/>
    </location>
</feature>
<dbReference type="InterPro" id="IPR056336">
    <property type="entry name" value="YVC1_C"/>
</dbReference>
<evidence type="ECO:0000256" key="1">
    <source>
        <dbReference type="SAM" id="MobiDB-lite"/>
    </source>
</evidence>
<feature type="transmembrane region" description="Helical" evidence="2">
    <location>
        <begin position="38"/>
        <end position="56"/>
    </location>
</feature>
<accession>A0ABR3GRM9</accession>
<keyword evidence="2" id="KW-0812">Transmembrane</keyword>
<evidence type="ECO:0000256" key="2">
    <source>
        <dbReference type="SAM" id="Phobius"/>
    </source>
</evidence>
<gene>
    <name evidence="4" type="ORF">Q9L58_002507</name>
</gene>
<proteinExistence type="predicted"/>
<dbReference type="PANTHER" id="PTHR35859">
    <property type="entry name" value="NONSELECTIVE CATION CHANNEL PROTEIN"/>
    <property type="match status" value="1"/>
</dbReference>
<feature type="domain" description="Calcium channel YVC1-like C-terminal transmembrane" evidence="3">
    <location>
        <begin position="1"/>
        <end position="178"/>
    </location>
</feature>
<dbReference type="InterPro" id="IPR052971">
    <property type="entry name" value="TRP_calcium_channel"/>
</dbReference>
<comment type="caution">
    <text evidence="4">The sequence shown here is derived from an EMBL/GenBank/DDBJ whole genome shotgun (WGS) entry which is preliminary data.</text>
</comment>